<keyword evidence="8 13" id="KW-0547">Nucleotide-binding</keyword>
<dbReference type="EC" id="2.7.11.1" evidence="3"/>
<evidence type="ECO:0000256" key="12">
    <source>
        <dbReference type="ARBA" id="ARBA00048679"/>
    </source>
</evidence>
<evidence type="ECO:0000256" key="5">
    <source>
        <dbReference type="ARBA" id="ARBA00022527"/>
    </source>
</evidence>
<dbReference type="InterPro" id="IPR024678">
    <property type="entry name" value="Kinase_OSR1/WNK_CCT"/>
</dbReference>
<gene>
    <name evidence="17" type="primary">LOC114244500</name>
</gene>
<feature type="compositionally biased region" description="Low complexity" evidence="14">
    <location>
        <begin position="713"/>
        <end position="789"/>
    </location>
</feature>
<protein>
    <recommendedName>
        <fullName evidence="3">non-specific serine/threonine protein kinase</fullName>
        <ecNumber evidence="3">2.7.11.1</ecNumber>
    </recommendedName>
</protein>
<evidence type="ECO:0000256" key="14">
    <source>
        <dbReference type="SAM" id="MobiDB-lite"/>
    </source>
</evidence>
<dbReference type="Pfam" id="PF12202">
    <property type="entry name" value="OSR1_C"/>
    <property type="match status" value="1"/>
</dbReference>
<feature type="region of interest" description="Disordered" evidence="14">
    <location>
        <begin position="430"/>
        <end position="566"/>
    </location>
</feature>
<feature type="compositionally biased region" description="Polar residues" evidence="14">
    <location>
        <begin position="518"/>
        <end position="539"/>
    </location>
</feature>
<evidence type="ECO:0000313" key="16">
    <source>
        <dbReference type="Proteomes" id="UP000504629"/>
    </source>
</evidence>
<dbReference type="Gene3D" id="1.10.510.10">
    <property type="entry name" value="Transferase(Phosphotransferase) domain 1"/>
    <property type="match status" value="1"/>
</dbReference>
<dbReference type="InterPro" id="IPR050629">
    <property type="entry name" value="STE20/SPS1-PAK"/>
</dbReference>
<comment type="catalytic activity">
    <reaction evidence="11">
        <text>L-threonyl-[protein] + ATP = O-phospho-L-threonyl-[protein] + ADP + H(+)</text>
        <dbReference type="Rhea" id="RHEA:46608"/>
        <dbReference type="Rhea" id="RHEA-COMP:11060"/>
        <dbReference type="Rhea" id="RHEA-COMP:11605"/>
        <dbReference type="ChEBI" id="CHEBI:15378"/>
        <dbReference type="ChEBI" id="CHEBI:30013"/>
        <dbReference type="ChEBI" id="CHEBI:30616"/>
        <dbReference type="ChEBI" id="CHEBI:61977"/>
        <dbReference type="ChEBI" id="CHEBI:456216"/>
        <dbReference type="EC" id="2.7.11.1"/>
    </reaction>
</comment>
<evidence type="ECO:0000256" key="9">
    <source>
        <dbReference type="ARBA" id="ARBA00022777"/>
    </source>
</evidence>
<organism evidence="16 17">
    <name type="scientific">Bombyx mandarina</name>
    <name type="common">Wild silk moth</name>
    <name type="synonym">Wild silkworm</name>
    <dbReference type="NCBI Taxonomy" id="7092"/>
    <lineage>
        <taxon>Eukaryota</taxon>
        <taxon>Metazoa</taxon>
        <taxon>Ecdysozoa</taxon>
        <taxon>Arthropoda</taxon>
        <taxon>Hexapoda</taxon>
        <taxon>Insecta</taxon>
        <taxon>Pterygota</taxon>
        <taxon>Neoptera</taxon>
        <taxon>Endopterygota</taxon>
        <taxon>Lepidoptera</taxon>
        <taxon>Glossata</taxon>
        <taxon>Ditrysia</taxon>
        <taxon>Bombycoidea</taxon>
        <taxon>Bombycidae</taxon>
        <taxon>Bombycinae</taxon>
        <taxon>Bombyx</taxon>
    </lineage>
</organism>
<dbReference type="SMART" id="SM00220">
    <property type="entry name" value="S_TKc"/>
    <property type="match status" value="1"/>
</dbReference>
<evidence type="ECO:0000256" key="7">
    <source>
        <dbReference type="ARBA" id="ARBA00022679"/>
    </source>
</evidence>
<keyword evidence="5" id="KW-0723">Serine/threonine-protein kinase</keyword>
<dbReference type="Proteomes" id="UP000504629">
    <property type="component" value="Unplaced"/>
</dbReference>
<feature type="compositionally biased region" description="Low complexity" evidence="14">
    <location>
        <begin position="500"/>
        <end position="517"/>
    </location>
</feature>
<keyword evidence="10 13" id="KW-0067">ATP-binding</keyword>
<dbReference type="GO" id="GO:0005737">
    <property type="term" value="C:cytoplasm"/>
    <property type="evidence" value="ECO:0007669"/>
    <property type="project" value="UniProtKB-SubCell"/>
</dbReference>
<dbReference type="PANTHER" id="PTHR48012:SF16">
    <property type="entry name" value="NON-SPECIFIC SERINE_THREONINE PROTEIN KINASE"/>
    <property type="match status" value="1"/>
</dbReference>
<feature type="compositionally biased region" description="Basic residues" evidence="14">
    <location>
        <begin position="432"/>
        <end position="446"/>
    </location>
</feature>
<evidence type="ECO:0000256" key="6">
    <source>
        <dbReference type="ARBA" id="ARBA00022553"/>
    </source>
</evidence>
<dbReference type="Pfam" id="PF00069">
    <property type="entry name" value="Pkinase"/>
    <property type="match status" value="1"/>
</dbReference>
<dbReference type="AlphaFoldDB" id="A0A6J2JRG9"/>
<feature type="binding site" evidence="13">
    <location>
        <position position="161"/>
    </location>
    <ligand>
        <name>ATP</name>
        <dbReference type="ChEBI" id="CHEBI:30616"/>
    </ligand>
</feature>
<dbReference type="InterPro" id="IPR017441">
    <property type="entry name" value="Protein_kinase_ATP_BS"/>
</dbReference>
<evidence type="ECO:0000256" key="3">
    <source>
        <dbReference type="ARBA" id="ARBA00012513"/>
    </source>
</evidence>
<dbReference type="Gene3D" id="3.10.20.90">
    <property type="entry name" value="Phosphatidylinositol 3-kinase Catalytic Subunit, Chain A, domain 1"/>
    <property type="match status" value="1"/>
</dbReference>
<feature type="compositionally biased region" description="Acidic residues" evidence="14">
    <location>
        <begin position="454"/>
        <end position="467"/>
    </location>
</feature>
<dbReference type="GO" id="GO:0004674">
    <property type="term" value="F:protein serine/threonine kinase activity"/>
    <property type="evidence" value="ECO:0007669"/>
    <property type="project" value="UniProtKB-KW"/>
</dbReference>
<evidence type="ECO:0000256" key="11">
    <source>
        <dbReference type="ARBA" id="ARBA00047899"/>
    </source>
</evidence>
<evidence type="ECO:0000256" key="13">
    <source>
        <dbReference type="PROSITE-ProRule" id="PRU10141"/>
    </source>
</evidence>
<comment type="subcellular location">
    <subcellularLocation>
        <location evidence="1">Cytoplasm</location>
    </subcellularLocation>
</comment>
<evidence type="ECO:0000256" key="1">
    <source>
        <dbReference type="ARBA" id="ARBA00004496"/>
    </source>
</evidence>
<dbReference type="OrthoDB" id="8693905at2759"/>
<keyword evidence="6" id="KW-0597">Phosphoprotein</keyword>
<evidence type="ECO:0000259" key="15">
    <source>
        <dbReference type="PROSITE" id="PS50011"/>
    </source>
</evidence>
<dbReference type="SUPFAM" id="SSF56112">
    <property type="entry name" value="Protein kinase-like (PK-like)"/>
    <property type="match status" value="1"/>
</dbReference>
<evidence type="ECO:0000256" key="8">
    <source>
        <dbReference type="ARBA" id="ARBA00022741"/>
    </source>
</evidence>
<feature type="compositionally biased region" description="Low complexity" evidence="14">
    <location>
        <begin position="543"/>
        <end position="566"/>
    </location>
</feature>
<dbReference type="GO" id="GO:0005524">
    <property type="term" value="F:ATP binding"/>
    <property type="evidence" value="ECO:0007669"/>
    <property type="project" value="UniProtKB-UniRule"/>
</dbReference>
<name>A0A6J2JRG9_BOMMA</name>
<proteinExistence type="inferred from homology"/>
<dbReference type="PROSITE" id="PS50011">
    <property type="entry name" value="PROTEIN_KINASE_DOM"/>
    <property type="match status" value="1"/>
</dbReference>
<dbReference type="CDD" id="cd06610">
    <property type="entry name" value="STKc_OSR1_SPAK"/>
    <property type="match status" value="1"/>
</dbReference>
<keyword evidence="7" id="KW-0808">Transferase</keyword>
<keyword evidence="9" id="KW-0418">Kinase</keyword>
<reference evidence="17" key="1">
    <citation type="submission" date="2025-08" db="UniProtKB">
        <authorList>
            <consortium name="RefSeq"/>
        </authorList>
    </citation>
    <scope>IDENTIFICATION</scope>
    <source>
        <tissue evidence="17">Silk gland</tissue>
    </source>
</reference>
<dbReference type="InterPro" id="IPR011009">
    <property type="entry name" value="Kinase-like_dom_sf"/>
</dbReference>
<dbReference type="InterPro" id="IPR000719">
    <property type="entry name" value="Prot_kinase_dom"/>
</dbReference>
<dbReference type="PROSITE" id="PS00107">
    <property type="entry name" value="PROTEIN_KINASE_ATP"/>
    <property type="match status" value="1"/>
</dbReference>
<evidence type="ECO:0000256" key="4">
    <source>
        <dbReference type="ARBA" id="ARBA00022490"/>
    </source>
</evidence>
<dbReference type="KEGG" id="bman:114244500"/>
<dbReference type="FunFam" id="1.10.510.10:FF:000068">
    <property type="entry name" value="STE20/SPS1-related proline-alanine-rich protein kinase"/>
    <property type="match status" value="1"/>
</dbReference>
<feature type="region of interest" description="Disordered" evidence="14">
    <location>
        <begin position="713"/>
        <end position="816"/>
    </location>
</feature>
<evidence type="ECO:0000313" key="17">
    <source>
        <dbReference type="RefSeq" id="XP_028032130.1"/>
    </source>
</evidence>
<evidence type="ECO:0000256" key="2">
    <source>
        <dbReference type="ARBA" id="ARBA00008874"/>
    </source>
</evidence>
<dbReference type="FunFam" id="3.30.200.20:FF:000114">
    <property type="entry name" value="serine/threonine-protein kinase OSR1 isoform X1"/>
    <property type="match status" value="1"/>
</dbReference>
<dbReference type="RefSeq" id="XP_028032130.1">
    <property type="nucleotide sequence ID" value="XM_028176329.1"/>
</dbReference>
<comment type="similarity">
    <text evidence="2">Belongs to the protein kinase superfamily. STE Ser/Thr protein kinase family. STE20 subfamily.</text>
</comment>
<dbReference type="GeneID" id="114244500"/>
<keyword evidence="16" id="KW-1185">Reference proteome</keyword>
<feature type="compositionally biased region" description="Pro residues" evidence="14">
    <location>
        <begin position="790"/>
        <end position="800"/>
    </location>
</feature>
<sequence length="924" mass="102037">MLKYIFVIIFHIVSTVLKSFSAFYIKMRSSFCETFKIEELPDNASGTEANINVHSNQSNLPVETVRSRFQRVLGKKSEGACDRKLNALSSYARTARLSIGTAAAGIGNLFSRKMAASTNTNTIPWSNTEDDYEIGDVIGVGATAVVYSAYCKPRGEKCAIKRINLEKWNTSMDELLKEIQAMSSCNHENVVTYYTSFVVHDELWLILKLLEGGSLLDVIKHKIRVSNCVNGVFDEATIATVLKEVLKGLEYFHSNGQIHRDVKAGNILLGEDGTVQLADFGVSAWLATGRDMSRQKVRHTFVGTPCWMAPEVMEQDHGYDFKADIWSFGITAIEMATGTAPYHKYPPMKVLMLTLQNDPPNLDTGAEEKDQYKAYGKTFRKMIVDCLQKDPTKRPTATELLKHPFFKKAKDRKYLTQTLVAIGPSMETRVTKASKKHSATSGRLHRTMTGEWVWSEEEEGGVDSDDDTPTKDDQLPMNKIQKAESSASENEDEISTDSKQQPVQPQQTQPQVVQAQPLSNMSQTQSLQALPQPHQTQLPAQKLQLDQPLSQSTSQQPQAAQPQRQVVQPQLLLAQPQSQPQIIASQPRMMQSQSQMVQPQPQSLQLQSQLVQAQNQLQAATTQPQSAQMPPQLALPHPQLALPQLQSALPQLQSALPQLQTALPQLQSALPQLQCGVSQLQSGMLQLQSNLPQMQSVLPQLQSSIPQLQPVLPQMQSAQPQPQSAQPQPQSPQPQHQSAQPQPQSAQPQPQSVQPQPQSVQPQPQSTQLQPQSAQPQLQLAQSNPQSTQPKPPPVQPKPQPTQSQSQPEQPPKAQPVIMKIVPTVVNLVLRLRNSRGELNDIRFEYVIGKDTAEGIASELVGAGLIDPNDSVPISSNLAKLLNGHVAAMQTAPKAITFHLNSSRPNQTYDDKALIGFAQITIVE</sequence>
<dbReference type="PANTHER" id="PTHR48012">
    <property type="entry name" value="STERILE20-LIKE KINASE, ISOFORM B-RELATED"/>
    <property type="match status" value="1"/>
</dbReference>
<feature type="domain" description="Protein kinase" evidence="15">
    <location>
        <begin position="132"/>
        <end position="406"/>
    </location>
</feature>
<keyword evidence="4" id="KW-0963">Cytoplasm</keyword>
<comment type="catalytic activity">
    <reaction evidence="12">
        <text>L-seryl-[protein] + ATP = O-phospho-L-seryl-[protein] + ADP + H(+)</text>
        <dbReference type="Rhea" id="RHEA:17989"/>
        <dbReference type="Rhea" id="RHEA-COMP:9863"/>
        <dbReference type="Rhea" id="RHEA-COMP:11604"/>
        <dbReference type="ChEBI" id="CHEBI:15378"/>
        <dbReference type="ChEBI" id="CHEBI:29999"/>
        <dbReference type="ChEBI" id="CHEBI:30616"/>
        <dbReference type="ChEBI" id="CHEBI:83421"/>
        <dbReference type="ChEBI" id="CHEBI:456216"/>
        <dbReference type="EC" id="2.7.11.1"/>
    </reaction>
</comment>
<dbReference type="Gene3D" id="3.30.200.20">
    <property type="entry name" value="Phosphorylase Kinase, domain 1"/>
    <property type="match status" value="1"/>
</dbReference>
<evidence type="ECO:0000256" key="10">
    <source>
        <dbReference type="ARBA" id="ARBA00022840"/>
    </source>
</evidence>
<accession>A0A6J2JRG9</accession>